<dbReference type="Gene3D" id="3.40.50.880">
    <property type="match status" value="1"/>
</dbReference>
<dbReference type="UniPathway" id="UPA00074">
    <property type="reaction ID" value="UER00128"/>
</dbReference>
<protein>
    <recommendedName>
        <fullName evidence="8">Phosphoribosylformylglycinamidine synthase subunit PurQ</fullName>
        <shortName evidence="8">FGAM synthase</shortName>
        <ecNumber evidence="8">6.3.5.3</ecNumber>
    </recommendedName>
    <alternativeName>
        <fullName evidence="8">Formylglycinamide ribonucleotide amidotransferase subunit I</fullName>
        <shortName evidence="8">FGAR amidotransferase I</shortName>
        <shortName evidence="8">FGAR-AT I</shortName>
    </alternativeName>
    <alternativeName>
        <fullName evidence="8">Glutaminase PurQ</fullName>
        <ecNumber evidence="8">3.5.1.2</ecNumber>
    </alternativeName>
    <alternativeName>
        <fullName evidence="8">Phosphoribosylformylglycinamidine synthase subunit I</fullName>
    </alternativeName>
</protein>
<keyword evidence="5 8" id="KW-0378">Hydrolase</keyword>
<dbReference type="GO" id="GO:0005524">
    <property type="term" value="F:ATP binding"/>
    <property type="evidence" value="ECO:0007669"/>
    <property type="project" value="UniProtKB-KW"/>
</dbReference>
<comment type="subcellular location">
    <subcellularLocation>
        <location evidence="8">Cytoplasm</location>
    </subcellularLocation>
</comment>
<dbReference type="InterPro" id="IPR010075">
    <property type="entry name" value="PRibForGlyAmidine_synth_PurQ"/>
</dbReference>
<keyword evidence="4 8" id="KW-0658">Purine biosynthesis</keyword>
<dbReference type="SMART" id="SM01211">
    <property type="entry name" value="GATase_5"/>
    <property type="match status" value="1"/>
</dbReference>
<evidence type="ECO:0000256" key="7">
    <source>
        <dbReference type="ARBA" id="ARBA00022962"/>
    </source>
</evidence>
<proteinExistence type="inferred from homology"/>
<dbReference type="GO" id="GO:0005737">
    <property type="term" value="C:cytoplasm"/>
    <property type="evidence" value="ECO:0007669"/>
    <property type="project" value="UniProtKB-SubCell"/>
</dbReference>
<evidence type="ECO:0000256" key="1">
    <source>
        <dbReference type="ARBA" id="ARBA00022490"/>
    </source>
</evidence>
<evidence type="ECO:0000313" key="9">
    <source>
        <dbReference type="EMBL" id="KPJ72496.1"/>
    </source>
</evidence>
<evidence type="ECO:0000256" key="4">
    <source>
        <dbReference type="ARBA" id="ARBA00022755"/>
    </source>
</evidence>
<dbReference type="PIRSF" id="PIRSF001586">
    <property type="entry name" value="FGAM_synth_I"/>
    <property type="match status" value="1"/>
</dbReference>
<comment type="pathway">
    <text evidence="8">Purine metabolism; IMP biosynthesis via de novo pathway; 5-amino-1-(5-phospho-D-ribosyl)imidazole from N(2)-formyl-N(1)-(5-phospho-D-ribosyl)glycinamide: step 1/2.</text>
</comment>
<name>A0A0S7YCS3_UNCT6</name>
<keyword evidence="2 8" id="KW-0436">Ligase</keyword>
<accession>A0A0S7YCS3</accession>
<evidence type="ECO:0000256" key="8">
    <source>
        <dbReference type="HAMAP-Rule" id="MF_00421"/>
    </source>
</evidence>
<dbReference type="EC" id="6.3.5.3" evidence="8"/>
<keyword evidence="3 8" id="KW-0547">Nucleotide-binding</keyword>
<dbReference type="PATRIC" id="fig|1703772.3.peg.1910"/>
<dbReference type="Proteomes" id="UP000051012">
    <property type="component" value="Unassembled WGS sequence"/>
</dbReference>
<dbReference type="AlphaFoldDB" id="A0A0S7YCS3"/>
<comment type="catalytic activity">
    <reaction evidence="8">
        <text>L-glutamine + H2O = L-glutamate + NH4(+)</text>
        <dbReference type="Rhea" id="RHEA:15889"/>
        <dbReference type="ChEBI" id="CHEBI:15377"/>
        <dbReference type="ChEBI" id="CHEBI:28938"/>
        <dbReference type="ChEBI" id="CHEBI:29985"/>
        <dbReference type="ChEBI" id="CHEBI:58359"/>
        <dbReference type="EC" id="3.5.1.2"/>
    </reaction>
</comment>
<keyword evidence="6 8" id="KW-0067">ATP-binding</keyword>
<comment type="function">
    <text evidence="8">Part of the phosphoribosylformylglycinamidine synthase complex involved in the purines biosynthetic pathway. Catalyzes the ATP-dependent conversion of formylglycinamide ribonucleotide (FGAR) and glutamine to yield formylglycinamidine ribonucleotide (FGAM) and glutamate. The FGAM synthase complex is composed of three subunits. PurQ produces an ammonia molecule by converting glutamine to glutamate. PurL transfers the ammonia molecule to FGAR to form FGAM in an ATP-dependent manner. PurS interacts with PurQ and PurL and is thought to assist in the transfer of the ammonia molecule from PurQ to PurL.</text>
</comment>
<sequence>MNPKVLIVRTAGTNCDVETAYAFEKAGARAERVYIDEIKKKNILDYQIITLPGGFTYGDDVAAGKILANEIKYKLRDNFKEFIEKKNLIIGICNGFQVLVKCGILPCFENYFEKQSASLVANDSERFEDRWVYLKVNSERSVFTRGMKTIITLPVAHAEGKFVVKDENVLKEIQKLIVFQYVDKNGESGAYPVNPNGSVLDIAGITDPTGRILGLMPHPERNISRFQHPLHTREKVNEHGDGLQIFKNAVKYFTA</sequence>
<evidence type="ECO:0000256" key="6">
    <source>
        <dbReference type="ARBA" id="ARBA00022840"/>
    </source>
</evidence>
<comment type="caution">
    <text evidence="9">The sequence shown here is derived from an EMBL/GenBank/DDBJ whole genome shotgun (WGS) entry which is preliminary data.</text>
</comment>
<dbReference type="EC" id="3.5.1.2" evidence="8"/>
<feature type="active site" description="Nucleophile" evidence="8">
    <location>
        <position position="93"/>
    </location>
</feature>
<dbReference type="GO" id="GO:0004359">
    <property type="term" value="F:glutaminase activity"/>
    <property type="evidence" value="ECO:0007669"/>
    <property type="project" value="UniProtKB-EC"/>
</dbReference>
<dbReference type="PANTHER" id="PTHR10099">
    <property type="entry name" value="PHOSPHORIBOSYLFORMYLGLYCINAMIDINE SYNTHASE"/>
    <property type="match status" value="1"/>
</dbReference>
<dbReference type="CDD" id="cd01740">
    <property type="entry name" value="GATase1_FGAR_AT"/>
    <property type="match status" value="1"/>
</dbReference>
<dbReference type="PANTHER" id="PTHR10099:SF1">
    <property type="entry name" value="PHOSPHORIBOSYLFORMYLGLYCINAMIDINE SYNTHASE"/>
    <property type="match status" value="1"/>
</dbReference>
<organism evidence="9 10">
    <name type="scientific">candidate division TA06 bacterium DG_78</name>
    <dbReference type="NCBI Taxonomy" id="1703772"/>
    <lineage>
        <taxon>Bacteria</taxon>
        <taxon>Bacteria division TA06</taxon>
    </lineage>
</organism>
<comment type="subunit">
    <text evidence="8">Part of the FGAM synthase complex composed of 1 PurL, 1 PurQ and 2 PurS subunits.</text>
</comment>
<evidence type="ECO:0000256" key="5">
    <source>
        <dbReference type="ARBA" id="ARBA00022801"/>
    </source>
</evidence>
<dbReference type="InterPro" id="IPR029062">
    <property type="entry name" value="Class_I_gatase-like"/>
</dbReference>
<keyword evidence="1 8" id="KW-0963">Cytoplasm</keyword>
<dbReference type="SUPFAM" id="SSF52317">
    <property type="entry name" value="Class I glutamine amidotransferase-like"/>
    <property type="match status" value="1"/>
</dbReference>
<dbReference type="HAMAP" id="MF_00421">
    <property type="entry name" value="PurQ"/>
    <property type="match status" value="1"/>
</dbReference>
<evidence type="ECO:0000256" key="2">
    <source>
        <dbReference type="ARBA" id="ARBA00022598"/>
    </source>
</evidence>
<keyword evidence="7 8" id="KW-0315">Glutamine amidotransferase</keyword>
<evidence type="ECO:0000256" key="3">
    <source>
        <dbReference type="ARBA" id="ARBA00022741"/>
    </source>
</evidence>
<gene>
    <name evidence="8" type="primary">purQ</name>
    <name evidence="9" type="ORF">AMJ52_06165</name>
</gene>
<comment type="catalytic activity">
    <reaction evidence="8">
        <text>N(2)-formyl-N(1)-(5-phospho-beta-D-ribosyl)glycinamide + L-glutamine + ATP + H2O = 2-formamido-N(1)-(5-O-phospho-beta-D-ribosyl)acetamidine + L-glutamate + ADP + phosphate + H(+)</text>
        <dbReference type="Rhea" id="RHEA:17129"/>
        <dbReference type="ChEBI" id="CHEBI:15377"/>
        <dbReference type="ChEBI" id="CHEBI:15378"/>
        <dbReference type="ChEBI" id="CHEBI:29985"/>
        <dbReference type="ChEBI" id="CHEBI:30616"/>
        <dbReference type="ChEBI" id="CHEBI:43474"/>
        <dbReference type="ChEBI" id="CHEBI:58359"/>
        <dbReference type="ChEBI" id="CHEBI:147286"/>
        <dbReference type="ChEBI" id="CHEBI:147287"/>
        <dbReference type="ChEBI" id="CHEBI:456216"/>
        <dbReference type="EC" id="6.3.5.3"/>
    </reaction>
</comment>
<dbReference type="EMBL" id="LJNI01000071">
    <property type="protein sequence ID" value="KPJ72496.1"/>
    <property type="molecule type" value="Genomic_DNA"/>
</dbReference>
<dbReference type="GO" id="GO:0004642">
    <property type="term" value="F:phosphoribosylformylglycinamidine synthase activity"/>
    <property type="evidence" value="ECO:0007669"/>
    <property type="project" value="UniProtKB-UniRule"/>
</dbReference>
<evidence type="ECO:0000313" key="10">
    <source>
        <dbReference type="Proteomes" id="UP000051012"/>
    </source>
</evidence>
<dbReference type="NCBIfam" id="TIGR01737">
    <property type="entry name" value="FGAM_synth_I"/>
    <property type="match status" value="1"/>
</dbReference>
<dbReference type="PROSITE" id="PS51273">
    <property type="entry name" value="GATASE_TYPE_1"/>
    <property type="match status" value="1"/>
</dbReference>
<dbReference type="GO" id="GO:0006189">
    <property type="term" value="P:'de novo' IMP biosynthetic process"/>
    <property type="evidence" value="ECO:0007669"/>
    <property type="project" value="UniProtKB-UniRule"/>
</dbReference>
<feature type="active site" evidence="8">
    <location>
        <position position="220"/>
    </location>
</feature>
<reference evidence="9 10" key="1">
    <citation type="journal article" date="2015" name="Microbiome">
        <title>Genomic resolution of linkages in carbon, nitrogen, and sulfur cycling among widespread estuary sediment bacteria.</title>
        <authorList>
            <person name="Baker B.J."/>
            <person name="Lazar C.S."/>
            <person name="Teske A.P."/>
            <person name="Dick G.J."/>
        </authorList>
    </citation>
    <scope>NUCLEOTIDE SEQUENCE [LARGE SCALE GENOMIC DNA]</scope>
    <source>
        <strain evidence="9">DG_78</strain>
    </source>
</reference>
<dbReference type="Pfam" id="PF13507">
    <property type="entry name" value="GATase_5"/>
    <property type="match status" value="1"/>
</dbReference>
<feature type="active site" evidence="8">
    <location>
        <position position="218"/>
    </location>
</feature>